<evidence type="ECO:0000256" key="11">
    <source>
        <dbReference type="ARBA" id="ARBA00023239"/>
    </source>
</evidence>
<dbReference type="Pfam" id="PF06827">
    <property type="entry name" value="zf-FPG_IleRS"/>
    <property type="match status" value="1"/>
</dbReference>
<dbReference type="PANTHER" id="PTHR22993:SF9">
    <property type="entry name" value="FORMAMIDOPYRIMIDINE-DNA GLYCOSYLASE"/>
    <property type="match status" value="1"/>
</dbReference>
<dbReference type="InterPro" id="IPR015886">
    <property type="entry name" value="H2TH_FPG"/>
</dbReference>
<keyword evidence="11" id="KW-0456">Lyase</keyword>
<evidence type="ECO:0000256" key="9">
    <source>
        <dbReference type="ARBA" id="ARBA00023125"/>
    </source>
</evidence>
<feature type="domain" description="Formamidopyrimidine-DNA glycosylase catalytic" evidence="16">
    <location>
        <begin position="2"/>
        <end position="113"/>
    </location>
</feature>
<dbReference type="SUPFAM" id="SSF46946">
    <property type="entry name" value="S13-like H2TH domain"/>
    <property type="match status" value="1"/>
</dbReference>
<evidence type="ECO:0000313" key="17">
    <source>
        <dbReference type="EMBL" id="SEF05518.1"/>
    </source>
</evidence>
<dbReference type="PANTHER" id="PTHR22993">
    <property type="entry name" value="FORMAMIDOPYRIMIDINE-DNA GLYCOSYLASE"/>
    <property type="match status" value="1"/>
</dbReference>
<protein>
    <submittedName>
        <fullName evidence="17">Formamidopyrimidine-DNA glycosylase</fullName>
    </submittedName>
</protein>
<evidence type="ECO:0000256" key="8">
    <source>
        <dbReference type="ARBA" id="ARBA00022833"/>
    </source>
</evidence>
<dbReference type="STRING" id="390640.SAMN04488034_10644"/>
<evidence type="ECO:0000256" key="10">
    <source>
        <dbReference type="ARBA" id="ARBA00023204"/>
    </source>
</evidence>
<keyword evidence="8" id="KW-0862">Zinc</keyword>
<keyword evidence="10" id="KW-0234">DNA repair</keyword>
<dbReference type="SMART" id="SM01232">
    <property type="entry name" value="H2TH"/>
    <property type="match status" value="1"/>
</dbReference>
<dbReference type="AlphaFoldDB" id="A0A1H5NXS8"/>
<dbReference type="PROSITE" id="PS51066">
    <property type="entry name" value="ZF_FPG_2"/>
    <property type="match status" value="1"/>
</dbReference>
<organism evidence="17 18">
    <name type="scientific">Salinimicrobium catena</name>
    <dbReference type="NCBI Taxonomy" id="390640"/>
    <lineage>
        <taxon>Bacteria</taxon>
        <taxon>Pseudomonadati</taxon>
        <taxon>Bacteroidota</taxon>
        <taxon>Flavobacteriia</taxon>
        <taxon>Flavobacteriales</taxon>
        <taxon>Flavobacteriaceae</taxon>
        <taxon>Salinimicrobium</taxon>
    </lineage>
</organism>
<gene>
    <name evidence="17" type="ORF">SAMN04488034_10644</name>
</gene>
<comment type="catalytic activity">
    <reaction evidence="1">
        <text>Hydrolysis of DNA containing ring-opened 7-methylguanine residues, releasing 2,6-diamino-4-hydroxy-5-(N-methyl)formamidopyrimidine.</text>
        <dbReference type="EC" id="3.2.2.23"/>
    </reaction>
</comment>
<dbReference type="EMBL" id="FNUG01000006">
    <property type="protein sequence ID" value="SEF05518.1"/>
    <property type="molecule type" value="Genomic_DNA"/>
</dbReference>
<evidence type="ECO:0000256" key="14">
    <source>
        <dbReference type="PROSITE-ProRule" id="PRU00391"/>
    </source>
</evidence>
<feature type="domain" description="FPG-type" evidence="15">
    <location>
        <begin position="224"/>
        <end position="258"/>
    </location>
</feature>
<dbReference type="InterPro" id="IPR010979">
    <property type="entry name" value="Ribosomal_uS13-like_H2TH"/>
</dbReference>
<dbReference type="InterPro" id="IPR012319">
    <property type="entry name" value="FPG_cat"/>
</dbReference>
<name>A0A1H5NXS8_9FLAO</name>
<dbReference type="GO" id="GO:0006284">
    <property type="term" value="P:base-excision repair"/>
    <property type="evidence" value="ECO:0007669"/>
    <property type="project" value="InterPro"/>
</dbReference>
<dbReference type="SUPFAM" id="SSF57716">
    <property type="entry name" value="Glucocorticoid receptor-like (DNA-binding domain)"/>
    <property type="match status" value="1"/>
</dbReference>
<dbReference type="GO" id="GO:0016829">
    <property type="term" value="F:lyase activity"/>
    <property type="evidence" value="ECO:0007669"/>
    <property type="project" value="UniProtKB-KW"/>
</dbReference>
<evidence type="ECO:0000256" key="5">
    <source>
        <dbReference type="ARBA" id="ARBA00022763"/>
    </source>
</evidence>
<dbReference type="Pfam" id="PF06831">
    <property type="entry name" value="H2TH"/>
    <property type="match status" value="1"/>
</dbReference>
<dbReference type="Gene3D" id="3.20.190.10">
    <property type="entry name" value="MutM-like, N-terminal"/>
    <property type="match status" value="1"/>
</dbReference>
<comment type="cofactor">
    <cofactor evidence="2">
        <name>Zn(2+)</name>
        <dbReference type="ChEBI" id="CHEBI:29105"/>
    </cofactor>
</comment>
<dbReference type="Pfam" id="PF01149">
    <property type="entry name" value="Fapy_DNA_glyco"/>
    <property type="match status" value="1"/>
</dbReference>
<keyword evidence="9" id="KW-0238">DNA-binding</keyword>
<evidence type="ECO:0000256" key="6">
    <source>
        <dbReference type="ARBA" id="ARBA00022771"/>
    </source>
</evidence>
<evidence type="ECO:0000256" key="3">
    <source>
        <dbReference type="ARBA" id="ARBA00009409"/>
    </source>
</evidence>
<dbReference type="GO" id="GO:0003906">
    <property type="term" value="F:DNA-(apurinic or apyrimidinic site) endonuclease activity"/>
    <property type="evidence" value="ECO:0007669"/>
    <property type="project" value="InterPro"/>
</dbReference>
<dbReference type="OrthoDB" id="9800855at2"/>
<keyword evidence="4" id="KW-0479">Metal-binding</keyword>
<evidence type="ECO:0000256" key="7">
    <source>
        <dbReference type="ARBA" id="ARBA00022801"/>
    </source>
</evidence>
<proteinExistence type="inferred from homology"/>
<dbReference type="RefSeq" id="WP_093113721.1">
    <property type="nucleotide sequence ID" value="NZ_FNGG01000006.1"/>
</dbReference>
<dbReference type="GO" id="GO:0008270">
    <property type="term" value="F:zinc ion binding"/>
    <property type="evidence" value="ECO:0007669"/>
    <property type="project" value="UniProtKB-KW"/>
</dbReference>
<dbReference type="PROSITE" id="PS51068">
    <property type="entry name" value="FPG_CAT"/>
    <property type="match status" value="1"/>
</dbReference>
<evidence type="ECO:0000256" key="13">
    <source>
        <dbReference type="ARBA" id="ARBA00023295"/>
    </source>
</evidence>
<dbReference type="GO" id="GO:0003684">
    <property type="term" value="F:damaged DNA binding"/>
    <property type="evidence" value="ECO:0007669"/>
    <property type="project" value="InterPro"/>
</dbReference>
<evidence type="ECO:0000256" key="1">
    <source>
        <dbReference type="ARBA" id="ARBA00001668"/>
    </source>
</evidence>
<evidence type="ECO:0000256" key="12">
    <source>
        <dbReference type="ARBA" id="ARBA00023268"/>
    </source>
</evidence>
<comment type="similarity">
    <text evidence="3">Belongs to the FPG family.</text>
</comment>
<evidence type="ECO:0000259" key="16">
    <source>
        <dbReference type="PROSITE" id="PS51068"/>
    </source>
</evidence>
<keyword evidence="18" id="KW-1185">Reference proteome</keyword>
<keyword evidence="6 14" id="KW-0863">Zinc-finger</keyword>
<reference evidence="17 18" key="1">
    <citation type="submission" date="2016-10" db="EMBL/GenBank/DDBJ databases">
        <authorList>
            <person name="de Groot N.N."/>
        </authorList>
    </citation>
    <scope>NUCLEOTIDE SEQUENCE [LARGE SCALE GENOMIC DNA]</scope>
    <source>
        <strain evidence="17 18">DSM 23553</strain>
    </source>
</reference>
<dbReference type="SMART" id="SM00898">
    <property type="entry name" value="Fapy_DNA_glyco"/>
    <property type="match status" value="1"/>
</dbReference>
<keyword evidence="5" id="KW-0227">DNA damage</keyword>
<dbReference type="InterPro" id="IPR035937">
    <property type="entry name" value="FPG_N"/>
</dbReference>
<evidence type="ECO:0000313" key="18">
    <source>
        <dbReference type="Proteomes" id="UP000199448"/>
    </source>
</evidence>
<evidence type="ECO:0000259" key="15">
    <source>
        <dbReference type="PROSITE" id="PS51066"/>
    </source>
</evidence>
<dbReference type="InterPro" id="IPR000214">
    <property type="entry name" value="Znf_DNA_glyclase/AP_lyase"/>
</dbReference>
<dbReference type="GO" id="GO:0008534">
    <property type="term" value="F:oxidized purine nucleobase lesion DNA N-glycosylase activity"/>
    <property type="evidence" value="ECO:0007669"/>
    <property type="project" value="UniProtKB-EC"/>
</dbReference>
<keyword evidence="13" id="KW-0326">Glycosidase</keyword>
<evidence type="ECO:0000256" key="4">
    <source>
        <dbReference type="ARBA" id="ARBA00022723"/>
    </source>
</evidence>
<dbReference type="InterPro" id="IPR010663">
    <property type="entry name" value="Znf_FPG/IleRS"/>
</dbReference>
<dbReference type="Gene3D" id="1.10.8.50">
    <property type="match status" value="1"/>
</dbReference>
<dbReference type="Proteomes" id="UP000199448">
    <property type="component" value="Unassembled WGS sequence"/>
</dbReference>
<keyword evidence="7" id="KW-0378">Hydrolase</keyword>
<keyword evidence="12" id="KW-0511">Multifunctional enzyme</keyword>
<dbReference type="SUPFAM" id="SSF81624">
    <property type="entry name" value="N-terminal domain of MutM-like DNA repair proteins"/>
    <property type="match status" value="1"/>
</dbReference>
<evidence type="ECO:0000256" key="2">
    <source>
        <dbReference type="ARBA" id="ARBA00001947"/>
    </source>
</evidence>
<accession>A0A1H5NXS8</accession>
<sequence length="261" mass="29984">MPELPEIALNKKYMDATALHKKITQLSFPDASLLQAPKSHFEKALKGEELEETTRLGKYLLIKISSGKWLVFHFGMTGKLEYYQNRETPKYTKMLLSFDNDYHLAYSCRRKLGKIYLAEGFEEFKKEHELGDDALELSEKQFLNLLTDKSGSIKGALTDQHLLSGIGNVYSDEMLYQCGIHPKSKVDKLSEAEKKQLYKQMKKVLKMAIDKEGERSEFPSDYLINHRKDGEDCPKCSGKTKQIKVSGRSTYFCPSCQKEQK</sequence>